<keyword evidence="6" id="KW-1133">Transmembrane helix</keyword>
<comment type="subcellular location">
    <subcellularLocation>
        <location evidence="1">Membrane</location>
        <topology evidence="1">Multi-pass membrane protein</topology>
    </subcellularLocation>
</comment>
<gene>
    <name evidence="10" type="ORF">PVAP13_2KG335500</name>
</gene>
<dbReference type="InterPro" id="IPR044712">
    <property type="entry name" value="SLC25A32-like"/>
</dbReference>
<dbReference type="GO" id="GO:0016020">
    <property type="term" value="C:membrane"/>
    <property type="evidence" value="ECO:0007669"/>
    <property type="project" value="UniProtKB-SubCell"/>
</dbReference>
<feature type="repeat" description="Solcar" evidence="8">
    <location>
        <begin position="2"/>
        <end position="90"/>
    </location>
</feature>
<dbReference type="PROSITE" id="PS50920">
    <property type="entry name" value="SOLCAR"/>
    <property type="match status" value="1"/>
</dbReference>
<proteinExistence type="inferred from homology"/>
<accession>A0A8T0W531</accession>
<keyword evidence="4 8" id="KW-0812">Transmembrane</keyword>
<evidence type="ECO:0000256" key="9">
    <source>
        <dbReference type="RuleBase" id="RU000488"/>
    </source>
</evidence>
<dbReference type="Proteomes" id="UP000823388">
    <property type="component" value="Chromosome 2K"/>
</dbReference>
<dbReference type="InterPro" id="IPR018108">
    <property type="entry name" value="MCP_transmembrane"/>
</dbReference>
<organism evidence="10 11">
    <name type="scientific">Panicum virgatum</name>
    <name type="common">Blackwell switchgrass</name>
    <dbReference type="NCBI Taxonomy" id="38727"/>
    <lineage>
        <taxon>Eukaryota</taxon>
        <taxon>Viridiplantae</taxon>
        <taxon>Streptophyta</taxon>
        <taxon>Embryophyta</taxon>
        <taxon>Tracheophyta</taxon>
        <taxon>Spermatophyta</taxon>
        <taxon>Magnoliopsida</taxon>
        <taxon>Liliopsida</taxon>
        <taxon>Poales</taxon>
        <taxon>Poaceae</taxon>
        <taxon>PACMAD clade</taxon>
        <taxon>Panicoideae</taxon>
        <taxon>Panicodae</taxon>
        <taxon>Paniceae</taxon>
        <taxon>Panicinae</taxon>
        <taxon>Panicum</taxon>
        <taxon>Panicum sect. Hiantes</taxon>
    </lineage>
</organism>
<dbReference type="SUPFAM" id="SSF103506">
    <property type="entry name" value="Mitochondrial carrier"/>
    <property type="match status" value="1"/>
</dbReference>
<evidence type="ECO:0000313" key="11">
    <source>
        <dbReference type="Proteomes" id="UP000823388"/>
    </source>
</evidence>
<dbReference type="Gene3D" id="1.50.40.10">
    <property type="entry name" value="Mitochondrial carrier domain"/>
    <property type="match status" value="1"/>
</dbReference>
<sequence length="90" mass="9812">MSSASVNEMAGAGGGIIAHIITYPLQTVNRAVGEEEEARERHHNTSTLFQLLQLIQMEGWGGLYSGLKPSLIATATSQVKSHFFVKSFYT</sequence>
<keyword evidence="7 8" id="KW-0472">Membrane</keyword>
<evidence type="ECO:0000256" key="7">
    <source>
        <dbReference type="ARBA" id="ARBA00023136"/>
    </source>
</evidence>
<comment type="similarity">
    <text evidence="2 9">Belongs to the mitochondrial carrier (TC 2.A.29) family.</text>
</comment>
<keyword evidence="3 9" id="KW-0813">Transport</keyword>
<evidence type="ECO:0000256" key="6">
    <source>
        <dbReference type="ARBA" id="ARBA00022989"/>
    </source>
</evidence>
<dbReference type="Pfam" id="PF00153">
    <property type="entry name" value="Mito_carr"/>
    <property type="match status" value="1"/>
</dbReference>
<evidence type="ECO:0000256" key="3">
    <source>
        <dbReference type="ARBA" id="ARBA00022448"/>
    </source>
</evidence>
<evidence type="ECO:0000256" key="8">
    <source>
        <dbReference type="PROSITE-ProRule" id="PRU00282"/>
    </source>
</evidence>
<evidence type="ECO:0000256" key="2">
    <source>
        <dbReference type="ARBA" id="ARBA00006375"/>
    </source>
</evidence>
<comment type="caution">
    <text evidence="10">The sequence shown here is derived from an EMBL/GenBank/DDBJ whole genome shotgun (WGS) entry which is preliminary data.</text>
</comment>
<protein>
    <submittedName>
        <fullName evidence="10">Uncharacterized protein</fullName>
    </submittedName>
</protein>
<evidence type="ECO:0000256" key="5">
    <source>
        <dbReference type="ARBA" id="ARBA00022737"/>
    </source>
</evidence>
<keyword evidence="5" id="KW-0677">Repeat</keyword>
<keyword evidence="11" id="KW-1185">Reference proteome</keyword>
<dbReference type="PANTHER" id="PTHR45683">
    <property type="entry name" value="MITOCHONDRIAL NICOTINAMIDE ADENINE DINUCLEOTIDE TRANSPORTER 1-RELATED-RELATED"/>
    <property type="match status" value="1"/>
</dbReference>
<dbReference type="EMBL" id="CM029039">
    <property type="protein sequence ID" value="KAG2643452.1"/>
    <property type="molecule type" value="Genomic_DNA"/>
</dbReference>
<evidence type="ECO:0000256" key="4">
    <source>
        <dbReference type="ARBA" id="ARBA00022692"/>
    </source>
</evidence>
<evidence type="ECO:0000256" key="1">
    <source>
        <dbReference type="ARBA" id="ARBA00004141"/>
    </source>
</evidence>
<dbReference type="GO" id="GO:0055085">
    <property type="term" value="P:transmembrane transport"/>
    <property type="evidence" value="ECO:0007669"/>
    <property type="project" value="InterPro"/>
</dbReference>
<dbReference type="GO" id="GO:0006862">
    <property type="term" value="P:nucleotide transport"/>
    <property type="evidence" value="ECO:0007669"/>
    <property type="project" value="InterPro"/>
</dbReference>
<name>A0A8T0W531_PANVG</name>
<evidence type="ECO:0000313" key="10">
    <source>
        <dbReference type="EMBL" id="KAG2643452.1"/>
    </source>
</evidence>
<dbReference type="AlphaFoldDB" id="A0A8T0W531"/>
<reference evidence="10" key="1">
    <citation type="submission" date="2020-05" db="EMBL/GenBank/DDBJ databases">
        <title>WGS assembly of Panicum virgatum.</title>
        <authorList>
            <person name="Lovell J.T."/>
            <person name="Jenkins J."/>
            <person name="Shu S."/>
            <person name="Juenger T.E."/>
            <person name="Schmutz J."/>
        </authorList>
    </citation>
    <scope>NUCLEOTIDE SEQUENCE</scope>
    <source>
        <strain evidence="10">AP13</strain>
    </source>
</reference>
<dbReference type="InterPro" id="IPR023395">
    <property type="entry name" value="MCP_dom_sf"/>
</dbReference>